<organism evidence="3 4">
    <name type="scientific">Populus deltoides</name>
    <name type="common">Eastern poplar</name>
    <name type="synonym">Eastern cottonwood</name>
    <dbReference type="NCBI Taxonomy" id="3696"/>
    <lineage>
        <taxon>Eukaryota</taxon>
        <taxon>Viridiplantae</taxon>
        <taxon>Streptophyta</taxon>
        <taxon>Embryophyta</taxon>
        <taxon>Tracheophyta</taxon>
        <taxon>Spermatophyta</taxon>
        <taxon>Magnoliopsida</taxon>
        <taxon>eudicotyledons</taxon>
        <taxon>Gunneridae</taxon>
        <taxon>Pentapetalae</taxon>
        <taxon>rosids</taxon>
        <taxon>fabids</taxon>
        <taxon>Malpighiales</taxon>
        <taxon>Salicaceae</taxon>
        <taxon>Saliceae</taxon>
        <taxon>Populus</taxon>
    </lineage>
</organism>
<protein>
    <recommendedName>
        <fullName evidence="2">Late embryogenesis abundant protein LEA-2 subgroup domain-containing protein</fullName>
    </recommendedName>
</protein>
<feature type="transmembrane region" description="Helical" evidence="1">
    <location>
        <begin position="12"/>
        <end position="34"/>
    </location>
</feature>
<dbReference type="InterPro" id="IPR055301">
    <property type="entry name" value="Lea14-like_2"/>
</dbReference>
<dbReference type="PANTHER" id="PTHR31852">
    <property type="entry name" value="LATE EMBRYOGENESIS ABUNDANT (LEA) HYDROXYPROLINE-RICH GLYCOPROTEIN FAMILY"/>
    <property type="match status" value="1"/>
</dbReference>
<keyword evidence="1" id="KW-0472">Membrane</keyword>
<sequence length="192" mass="21361">MGSSKRFCCGLKICVLVTFVLLVIISVVLVTLYFTVFKPKEPKINPQPVILESIRWIIFPIQTLNITLGMVITVENRNYGSFKYQESTAYVSYRGDVVAEAPIEADTIPARGKHNISTTLTMFADKLLSDDNFKRELLQGSILNFTSATTLHGKVILFKLIKAKATSSSTCDISIFVQEQQAESICKSKVSL</sequence>
<name>A0A8T2XMS6_POPDE</name>
<feature type="domain" description="Late embryogenesis abundant protein LEA-2 subgroup" evidence="2">
    <location>
        <begin position="72"/>
        <end position="165"/>
    </location>
</feature>
<keyword evidence="1" id="KW-1133">Transmembrane helix</keyword>
<dbReference type="InterPro" id="IPR004864">
    <property type="entry name" value="LEA_2"/>
</dbReference>
<keyword evidence="1" id="KW-0812">Transmembrane</keyword>
<dbReference type="EMBL" id="JACEGQ020000011">
    <property type="protein sequence ID" value="KAH8493461.1"/>
    <property type="molecule type" value="Genomic_DNA"/>
</dbReference>
<reference evidence="3" key="1">
    <citation type="journal article" date="2021" name="J. Hered.">
        <title>Genome Assembly of Salicaceae Populus deltoides (Eastern Cottonwood) I-69 Based on Nanopore Sequencing and Hi-C Technologies.</title>
        <authorList>
            <person name="Bai S."/>
            <person name="Wu H."/>
            <person name="Zhang J."/>
            <person name="Pan Z."/>
            <person name="Zhao W."/>
            <person name="Li Z."/>
            <person name="Tong C."/>
        </authorList>
    </citation>
    <scope>NUCLEOTIDE SEQUENCE</scope>
    <source>
        <tissue evidence="3">Leaf</tissue>
    </source>
</reference>
<comment type="caution">
    <text evidence="3">The sequence shown here is derived from an EMBL/GenBank/DDBJ whole genome shotgun (WGS) entry which is preliminary data.</text>
</comment>
<evidence type="ECO:0000256" key="1">
    <source>
        <dbReference type="SAM" id="Phobius"/>
    </source>
</evidence>
<evidence type="ECO:0000313" key="4">
    <source>
        <dbReference type="Proteomes" id="UP000807159"/>
    </source>
</evidence>
<dbReference type="Pfam" id="PF03168">
    <property type="entry name" value="LEA_2"/>
    <property type="match status" value="1"/>
</dbReference>
<evidence type="ECO:0000259" key="2">
    <source>
        <dbReference type="Pfam" id="PF03168"/>
    </source>
</evidence>
<gene>
    <name evidence="3" type="ORF">H0E87_020272</name>
</gene>
<accession>A0A8T2XMS6</accession>
<dbReference type="Proteomes" id="UP000807159">
    <property type="component" value="Chromosome 11"/>
</dbReference>
<evidence type="ECO:0000313" key="3">
    <source>
        <dbReference type="EMBL" id="KAH8493461.1"/>
    </source>
</evidence>
<dbReference type="Gene3D" id="2.60.40.1820">
    <property type="match status" value="1"/>
</dbReference>
<dbReference type="AlphaFoldDB" id="A0A8T2XMS6"/>
<keyword evidence="4" id="KW-1185">Reference proteome</keyword>
<proteinExistence type="predicted"/>